<comment type="caution">
    <text evidence="5">The sequence shown here is derived from an EMBL/GenBank/DDBJ whole genome shotgun (WGS) entry which is preliminary data.</text>
</comment>
<dbReference type="NCBIfam" id="NF040973">
    <property type="entry name" value="restrict_Sau3AI"/>
    <property type="match status" value="1"/>
</dbReference>
<dbReference type="InterPro" id="IPR011337">
    <property type="entry name" value="DNA_rep_MutH/RE_typeII_Sau3AI"/>
</dbReference>
<dbReference type="CDD" id="cd22355">
    <property type="entry name" value="Sau3AI_C"/>
    <property type="match status" value="1"/>
</dbReference>
<accession>A0A7X2M8Q4</accession>
<name>A0A7X2M8Q4_9FIRM</name>
<dbReference type="AlphaFoldDB" id="A0A7X2M8Q4"/>
<keyword evidence="2" id="KW-0255">Endonuclease</keyword>
<dbReference type="RefSeq" id="WP_154268153.1">
    <property type="nucleotide sequence ID" value="NZ_WKQO01000002.1"/>
</dbReference>
<evidence type="ECO:0000313" key="6">
    <source>
        <dbReference type="Proteomes" id="UP000465607"/>
    </source>
</evidence>
<keyword evidence="1" id="KW-0540">Nuclease</keyword>
<protein>
    <recommendedName>
        <fullName evidence="4">DNA mismatch repair MutH/Type II restriction enzyme Sau3AI domain-containing protein</fullName>
    </recommendedName>
</protein>
<dbReference type="Gene3D" id="3.40.600.10">
    <property type="entry name" value="DNA mismatch repair MutH/Restriction endonuclease, type II"/>
    <property type="match status" value="2"/>
</dbReference>
<proteinExistence type="predicted"/>
<feature type="domain" description="DNA mismatch repair MutH/Type II restriction enzyme Sau3AI" evidence="4">
    <location>
        <begin position="52"/>
        <end position="154"/>
    </location>
</feature>
<dbReference type="Proteomes" id="UP000465607">
    <property type="component" value="Unassembled WGS sequence"/>
</dbReference>
<keyword evidence="3" id="KW-0378">Hydrolase</keyword>
<evidence type="ECO:0000256" key="2">
    <source>
        <dbReference type="ARBA" id="ARBA00022759"/>
    </source>
</evidence>
<dbReference type="EMBL" id="WKQV01000002">
    <property type="protein sequence ID" value="MSD26001.1"/>
    <property type="molecule type" value="Genomic_DNA"/>
</dbReference>
<evidence type="ECO:0000259" key="4">
    <source>
        <dbReference type="SMART" id="SM00927"/>
    </source>
</evidence>
<dbReference type="Pfam" id="PF02976">
    <property type="entry name" value="MutH"/>
    <property type="match status" value="1"/>
</dbReference>
<dbReference type="InterPro" id="IPR011335">
    <property type="entry name" value="Restrct_endonuc-II-like"/>
</dbReference>
<dbReference type="SMART" id="SM00927">
    <property type="entry name" value="MutH"/>
    <property type="match status" value="1"/>
</dbReference>
<gene>
    <name evidence="5" type="ORF">GKE44_02170</name>
</gene>
<dbReference type="CDD" id="cd22356">
    <property type="entry name" value="Sau3AI_N-like"/>
    <property type="match status" value="1"/>
</dbReference>
<organism evidence="5 6">
    <name type="scientific">Agathobacter rectalis</name>
    <dbReference type="NCBI Taxonomy" id="39491"/>
    <lineage>
        <taxon>Bacteria</taxon>
        <taxon>Bacillati</taxon>
        <taxon>Bacillota</taxon>
        <taxon>Clostridia</taxon>
        <taxon>Lachnospirales</taxon>
        <taxon>Lachnospiraceae</taxon>
        <taxon>Agathobacter</taxon>
    </lineage>
</organism>
<dbReference type="GO" id="GO:0016787">
    <property type="term" value="F:hydrolase activity"/>
    <property type="evidence" value="ECO:0007669"/>
    <property type="project" value="UniProtKB-KW"/>
</dbReference>
<dbReference type="InterPro" id="IPR037057">
    <property type="entry name" value="DNA_rep_MutH/T2_RE_sf"/>
</dbReference>
<evidence type="ECO:0000313" key="5">
    <source>
        <dbReference type="EMBL" id="MSD26001.1"/>
    </source>
</evidence>
<dbReference type="GO" id="GO:0003677">
    <property type="term" value="F:DNA binding"/>
    <property type="evidence" value="ECO:0007669"/>
    <property type="project" value="InterPro"/>
</dbReference>
<dbReference type="SUPFAM" id="SSF52980">
    <property type="entry name" value="Restriction endonuclease-like"/>
    <property type="match status" value="2"/>
</dbReference>
<dbReference type="GO" id="GO:0004519">
    <property type="term" value="F:endonuclease activity"/>
    <property type="evidence" value="ECO:0007669"/>
    <property type="project" value="UniProtKB-KW"/>
</dbReference>
<reference evidence="5 6" key="1">
    <citation type="journal article" date="2019" name="Nat. Med.">
        <title>A library of human gut bacterial isolates paired with longitudinal multiomics data enables mechanistic microbiome research.</title>
        <authorList>
            <person name="Poyet M."/>
            <person name="Groussin M."/>
            <person name="Gibbons S.M."/>
            <person name="Avila-Pacheco J."/>
            <person name="Jiang X."/>
            <person name="Kearney S.M."/>
            <person name="Perrotta A.R."/>
            <person name="Berdy B."/>
            <person name="Zhao S."/>
            <person name="Lieberman T.D."/>
            <person name="Swanson P.K."/>
            <person name="Smith M."/>
            <person name="Roesemann S."/>
            <person name="Alexander J.E."/>
            <person name="Rich S.A."/>
            <person name="Livny J."/>
            <person name="Vlamakis H."/>
            <person name="Clish C."/>
            <person name="Bullock K."/>
            <person name="Deik A."/>
            <person name="Scott J."/>
            <person name="Pierce K.A."/>
            <person name="Xavier R.J."/>
            <person name="Alm E.J."/>
        </authorList>
    </citation>
    <scope>NUCLEOTIDE SEQUENCE [LARGE SCALE GENOMIC DNA]</scope>
    <source>
        <strain evidence="5 6">BIOML-A5</strain>
    </source>
</reference>
<evidence type="ECO:0000256" key="1">
    <source>
        <dbReference type="ARBA" id="ARBA00022722"/>
    </source>
</evidence>
<evidence type="ECO:0000256" key="3">
    <source>
        <dbReference type="ARBA" id="ARBA00022801"/>
    </source>
</evidence>
<sequence>MRKKYDMTKIESIYEYALQMQNQKISDIVKEAEKKESADKGEIGNLIQECYFGIPRNSSIKPDFPEAPLELKTFGYWETKRADQRLALSAIDYMDYQKKVSFEESHLYKKCHNMLFVIYLLQTGQLRIESEIKYLRLYEFEKIVASDMEQIKRDYYIITKKIMEGKASELSEGDTEFLGAARRGDKNSKKQDAPKGDKALPRRFAFKQSYMSYLVREYIVPEKDFAQTIYPKKKRSEIKIPRGKSFEDWLNTIDEKWSAKTVRKIVASKLKSVNGLKINGKDAFSRIGLSLLGIKSNADAYLMKTHTVVKSIRINKKRQIKEKISFPTFEIADVINQEWEESEVFRYLSEQRFLLQIFVEEEKGYVYAGHLFLKFTPEQLDEWAKETWEDLKSKVVNGIRFTLEKRKNDVIIHSNIRGKTENQMGVIKVHGQSTYDIDRKNIIGVDEVSEQYIEKNTVNGRFVQREEKKDTFGCELPNGDIIGKQSYWLNNDFILNYIKEHSGELAYNIAWEKK</sequence>